<reference evidence="2 3" key="1">
    <citation type="journal article" date="2016" name="Genome Announc.">
        <title>First Complete Genome Sequence of a Subdivision 6 Acidobacterium Strain.</title>
        <authorList>
            <person name="Huang S."/>
            <person name="Vieira S."/>
            <person name="Bunk B."/>
            <person name="Riedel T."/>
            <person name="Sproer C."/>
            <person name="Overmann J."/>
        </authorList>
    </citation>
    <scope>NUCLEOTIDE SEQUENCE [LARGE SCALE GENOMIC DNA]</scope>
    <source>
        <strain evidence="3">DSM 100886 HEG_-6_39</strain>
    </source>
</reference>
<evidence type="ECO:0000313" key="2">
    <source>
        <dbReference type="EMBL" id="AMY07994.1"/>
    </source>
</evidence>
<dbReference type="SUPFAM" id="SSF51182">
    <property type="entry name" value="RmlC-like cupins"/>
    <property type="match status" value="1"/>
</dbReference>
<dbReference type="CDD" id="cd02230">
    <property type="entry name" value="cupin_HP0902-like"/>
    <property type="match status" value="1"/>
</dbReference>
<dbReference type="InterPro" id="IPR011051">
    <property type="entry name" value="RmlC_Cupin_sf"/>
</dbReference>
<dbReference type="InterPro" id="IPR013096">
    <property type="entry name" value="Cupin_2"/>
</dbReference>
<dbReference type="AlphaFoldDB" id="A0A143PJP0"/>
<dbReference type="PANTHER" id="PTHR37694:SF1">
    <property type="entry name" value="SLR8022 PROTEIN"/>
    <property type="match status" value="1"/>
</dbReference>
<dbReference type="EMBL" id="CP015136">
    <property type="protein sequence ID" value="AMY07994.1"/>
    <property type="molecule type" value="Genomic_DNA"/>
</dbReference>
<reference evidence="3" key="2">
    <citation type="submission" date="2016-04" db="EMBL/GenBank/DDBJ databases">
        <title>First Complete Genome Sequence of a Subdivision 6 Acidobacterium.</title>
        <authorList>
            <person name="Huang S."/>
            <person name="Vieira S."/>
            <person name="Bunk B."/>
            <person name="Riedel T."/>
            <person name="Sproeer C."/>
            <person name="Overmann J."/>
        </authorList>
    </citation>
    <scope>NUCLEOTIDE SEQUENCE [LARGE SCALE GENOMIC DNA]</scope>
    <source>
        <strain evidence="3">DSM 100886 HEG_-6_39</strain>
    </source>
</reference>
<dbReference type="Proteomes" id="UP000076079">
    <property type="component" value="Chromosome"/>
</dbReference>
<evidence type="ECO:0000259" key="1">
    <source>
        <dbReference type="Pfam" id="PF07883"/>
    </source>
</evidence>
<keyword evidence="3" id="KW-1185">Reference proteome</keyword>
<name>A0A143PJP0_LUTPR</name>
<organism evidence="2 3">
    <name type="scientific">Luteitalea pratensis</name>
    <dbReference type="NCBI Taxonomy" id="1855912"/>
    <lineage>
        <taxon>Bacteria</taxon>
        <taxon>Pseudomonadati</taxon>
        <taxon>Acidobacteriota</taxon>
        <taxon>Vicinamibacteria</taxon>
        <taxon>Vicinamibacterales</taxon>
        <taxon>Vicinamibacteraceae</taxon>
        <taxon>Luteitalea</taxon>
    </lineage>
</organism>
<dbReference type="PATRIC" id="fig|1813736.3.peg.1227"/>
<dbReference type="PANTHER" id="PTHR37694">
    <property type="entry name" value="SLR8022 PROTEIN"/>
    <property type="match status" value="1"/>
</dbReference>
<evidence type="ECO:0000313" key="3">
    <source>
        <dbReference type="Proteomes" id="UP000076079"/>
    </source>
</evidence>
<protein>
    <submittedName>
        <fullName evidence="2">Cupin domain protein</fullName>
    </submittedName>
</protein>
<dbReference type="OrthoDB" id="1423961at2"/>
<gene>
    <name evidence="2" type="ORF">LuPra_01182</name>
</gene>
<proteinExistence type="predicted"/>
<dbReference type="KEGG" id="abac:LuPra_01182"/>
<sequence length="110" mass="11401">MSPSTLPAGQALTLHDLVTPTAHGIASRLLMKATGGNVTLFSFDAGQALTEHTSAFDALVLVLEGRFVLTVAGSPVEATPGTIVRLPANVPHAVDAPEASRMLLVMVRDT</sequence>
<dbReference type="RefSeq" id="WP_110169874.1">
    <property type="nucleotide sequence ID" value="NZ_CP015136.1"/>
</dbReference>
<feature type="domain" description="Cupin type-2" evidence="1">
    <location>
        <begin position="40"/>
        <end position="107"/>
    </location>
</feature>
<dbReference type="Gene3D" id="2.60.120.10">
    <property type="entry name" value="Jelly Rolls"/>
    <property type="match status" value="1"/>
</dbReference>
<dbReference type="STRING" id="1855912.LuPra_01182"/>
<dbReference type="Pfam" id="PF07883">
    <property type="entry name" value="Cupin_2"/>
    <property type="match status" value="1"/>
</dbReference>
<accession>A0A143PJP0</accession>
<dbReference type="InterPro" id="IPR014710">
    <property type="entry name" value="RmlC-like_jellyroll"/>
</dbReference>